<evidence type="ECO:0008006" key="4">
    <source>
        <dbReference type="Google" id="ProtNLM"/>
    </source>
</evidence>
<organism evidence="2 3">
    <name type="scientific">Denticeps clupeoides</name>
    <name type="common">denticle herring</name>
    <dbReference type="NCBI Taxonomy" id="299321"/>
    <lineage>
        <taxon>Eukaryota</taxon>
        <taxon>Metazoa</taxon>
        <taxon>Chordata</taxon>
        <taxon>Craniata</taxon>
        <taxon>Vertebrata</taxon>
        <taxon>Euteleostomi</taxon>
        <taxon>Actinopterygii</taxon>
        <taxon>Neopterygii</taxon>
        <taxon>Teleostei</taxon>
        <taxon>Clupei</taxon>
        <taxon>Clupeiformes</taxon>
        <taxon>Denticipitoidei</taxon>
        <taxon>Denticipitidae</taxon>
        <taxon>Denticeps</taxon>
    </lineage>
</organism>
<reference evidence="2" key="2">
    <citation type="submission" date="2025-08" db="UniProtKB">
        <authorList>
            <consortium name="Ensembl"/>
        </authorList>
    </citation>
    <scope>IDENTIFICATION</scope>
</reference>
<dbReference type="GO" id="GO:0031209">
    <property type="term" value="C:SCAR complex"/>
    <property type="evidence" value="ECO:0007669"/>
    <property type="project" value="TreeGrafter"/>
</dbReference>
<dbReference type="InterPro" id="IPR019137">
    <property type="entry name" value="Nck-associated_protein-1"/>
</dbReference>
<dbReference type="AlphaFoldDB" id="A0AAY4EQA8"/>
<name>A0AAY4EQA8_9TELE</name>
<keyword evidence="3" id="KW-1185">Reference proteome</keyword>
<gene>
    <name evidence="2" type="primary">NCKAP1L</name>
</gene>
<evidence type="ECO:0000256" key="1">
    <source>
        <dbReference type="SAM" id="MobiDB-lite"/>
    </source>
</evidence>
<dbReference type="Proteomes" id="UP000694580">
    <property type="component" value="Chromosome 12"/>
</dbReference>
<dbReference type="Ensembl" id="ENSDCDT00010070582.1">
    <property type="protein sequence ID" value="ENSDCDP00010059850.1"/>
    <property type="gene ID" value="ENSDCDG00010033338.1"/>
</dbReference>
<reference evidence="2 3" key="1">
    <citation type="submission" date="2020-06" db="EMBL/GenBank/DDBJ databases">
        <authorList>
            <consortium name="Wellcome Sanger Institute Data Sharing"/>
        </authorList>
    </citation>
    <scope>NUCLEOTIDE SEQUENCE [LARGE SCALE GENOMIC DNA]</scope>
</reference>
<dbReference type="Pfam" id="PF09735">
    <property type="entry name" value="Nckap1"/>
    <property type="match status" value="1"/>
</dbReference>
<accession>A0AAY4EQA8</accession>
<evidence type="ECO:0000313" key="2">
    <source>
        <dbReference type="Ensembl" id="ENSDCDP00010059850.1"/>
    </source>
</evidence>
<dbReference type="PANTHER" id="PTHR12093">
    <property type="entry name" value="NCK-ASSOCIATED PROTEIN 1"/>
    <property type="match status" value="1"/>
</dbReference>
<dbReference type="GO" id="GO:0030031">
    <property type="term" value="P:cell projection assembly"/>
    <property type="evidence" value="ECO:0007669"/>
    <property type="project" value="TreeGrafter"/>
</dbReference>
<dbReference type="GeneTree" id="ENSGT00390000016619"/>
<sequence length="1114" mass="127833">ISRAHKLAEKLTILNDRGRGVLIRMNYIKKACSDSKLRPSFLMDKAMESAMKYINKKFPSIDFRGSSQHLSNIQKQKTIVLEGLSSYYESFLDVMEFRVRIFNTTKCPTVNFDFTKSFLDLIVTYASVIIMLSRIDDKKVLVGMYNCAHEMSNGNSEPSYPRLGQMFLEYEQPLKKLTEEFGPHTKVVTEALLSLQMVYPRRNLPVEQWRSAQLLSLLSAPAAMLSPACCDTMACEYLSMDVMERWIILGFLLCHSSLNTNAASQELWKMALRSGLYLTLIRDEVINIHKFSEDYFDGLKGYSKRVADIKECREHVVTNCGAIHREKRHFLRNAVKELYKILEDEPGLLGPKALFVFMALSFSRDEIGWLVRHSENVPKTKTPEDYVDSQIAELLFYMQRLRTLLAKHNSVIQRYHVMYLAQFDSLVINDTIQSMYVCPEEESVLMSSFISILSALSLKQVENGEEFDFKALRLDWLRLQAYTSVSKAALALKEYPDLAKIMNMTQFHTRLMDDIDGLLVEAADISILCYYPRVFEKMFTQGSEDVAMQRYLMAFPMACTHFNQSCHDMCPEEMEEIEKRSLKLCVTFLEEIARQTCTVVLEICAEQCNLNDQLLAKHCADTISRARNKKQKKQMPKKGEVQKEKPGTESQRKDRAIVTNMDRMHLTLSELCTAFSHYPDFTVFNHIVVPAEFLLSQLETRLTKTIVRMANYNQTTHEISRPSDLLAGIRAYTASLHSLSCYINIDMTRLVKCVLLQQTQPLDSQGGQTITTLYTNWYLEGLLRQASNAVIIHCPTMHCFMNQTIENERTFHAEEFSDIVEMQALAELLGPYGLKFLSENLMWHITSQVAELKKLVIENMDTLVQMRAKFDKPETMANLQKKLTGCENVLKRMTIIGVILSFRRHCPFLMGPIECLRDFLPPDSDVKVNYIKTPTATNHHEISTAYSLFMALQAVLSCVCVKFSCTILSTDNSSSEEEYKLTCLLLVYIAVSLPVLSLDSNSFYSREYGGHQNNIHCLTTAVNQLSAAMFTVQRKNIEQHLKEFLLVASSTLLQLGQNSERLEAKNRESIYLLLHLIVEESPFLSQDMLESCFPYVLLRNSYREVYKTFIHTLG</sequence>
<feature type="compositionally biased region" description="Basic and acidic residues" evidence="1">
    <location>
        <begin position="637"/>
        <end position="653"/>
    </location>
</feature>
<dbReference type="PANTHER" id="PTHR12093:SF9">
    <property type="entry name" value="NCK-ASSOCIATED PROTEIN 1-LIKE"/>
    <property type="match status" value="1"/>
</dbReference>
<proteinExistence type="predicted"/>
<dbReference type="GO" id="GO:0030866">
    <property type="term" value="P:cortical actin cytoskeleton organization"/>
    <property type="evidence" value="ECO:0007669"/>
    <property type="project" value="TreeGrafter"/>
</dbReference>
<dbReference type="GO" id="GO:0048812">
    <property type="term" value="P:neuron projection morphogenesis"/>
    <property type="evidence" value="ECO:0007669"/>
    <property type="project" value="TreeGrafter"/>
</dbReference>
<protein>
    <recommendedName>
        <fullName evidence="4">NCK associated protein 1 like</fullName>
    </recommendedName>
</protein>
<reference evidence="2" key="3">
    <citation type="submission" date="2025-09" db="UniProtKB">
        <authorList>
            <consortium name="Ensembl"/>
        </authorList>
    </citation>
    <scope>IDENTIFICATION</scope>
</reference>
<feature type="compositionally biased region" description="Basic residues" evidence="1">
    <location>
        <begin position="626"/>
        <end position="636"/>
    </location>
</feature>
<evidence type="ECO:0000313" key="3">
    <source>
        <dbReference type="Proteomes" id="UP000694580"/>
    </source>
</evidence>
<dbReference type="GO" id="GO:0016477">
    <property type="term" value="P:cell migration"/>
    <property type="evidence" value="ECO:0007669"/>
    <property type="project" value="TreeGrafter"/>
</dbReference>
<feature type="region of interest" description="Disordered" evidence="1">
    <location>
        <begin position="626"/>
        <end position="653"/>
    </location>
</feature>